<evidence type="ECO:0000313" key="3">
    <source>
        <dbReference type="Proteomes" id="UP000054466"/>
    </source>
</evidence>
<reference evidence="2 3" key="1">
    <citation type="submission" date="2015-01" db="EMBL/GenBank/DDBJ databases">
        <title>The Genome Sequence of Cladophialophora immunda CBS83496.</title>
        <authorList>
            <consortium name="The Broad Institute Genomics Platform"/>
            <person name="Cuomo C."/>
            <person name="de Hoog S."/>
            <person name="Gorbushina A."/>
            <person name="Stielow B."/>
            <person name="Teixiera M."/>
            <person name="Abouelleil A."/>
            <person name="Chapman S.B."/>
            <person name="Priest M."/>
            <person name="Young S.K."/>
            <person name="Wortman J."/>
            <person name="Nusbaum C."/>
            <person name="Birren B."/>
        </authorList>
    </citation>
    <scope>NUCLEOTIDE SEQUENCE [LARGE SCALE GENOMIC DNA]</scope>
    <source>
        <strain evidence="2 3">CBS 83496</strain>
    </source>
</reference>
<dbReference type="EMBL" id="KN847040">
    <property type="protein sequence ID" value="KIW33592.1"/>
    <property type="molecule type" value="Genomic_DNA"/>
</dbReference>
<proteinExistence type="predicted"/>
<name>A0A0D2B7N8_9EURO</name>
<dbReference type="AlphaFoldDB" id="A0A0D2B7N8"/>
<dbReference type="RefSeq" id="XP_016253808.1">
    <property type="nucleotide sequence ID" value="XM_016386880.1"/>
</dbReference>
<accession>A0A0D2B7N8</accession>
<dbReference type="GeneID" id="27339623"/>
<dbReference type="HOGENOM" id="CLU_2236317_0_0_1"/>
<organism evidence="2 3">
    <name type="scientific">Cladophialophora immunda</name>
    <dbReference type="NCBI Taxonomy" id="569365"/>
    <lineage>
        <taxon>Eukaryota</taxon>
        <taxon>Fungi</taxon>
        <taxon>Dikarya</taxon>
        <taxon>Ascomycota</taxon>
        <taxon>Pezizomycotina</taxon>
        <taxon>Eurotiomycetes</taxon>
        <taxon>Chaetothyriomycetidae</taxon>
        <taxon>Chaetothyriales</taxon>
        <taxon>Herpotrichiellaceae</taxon>
        <taxon>Cladophialophora</taxon>
    </lineage>
</organism>
<sequence>MTNDNRTSPSEVIRGRKGQLPPSAIQVDNLLYPESTLNSAALGDSMSVTQGRQFTHTKPRDIPHAGWFRPVQKPVRQQQPTALAMIFSRLARPPPGRQSVSPQAR</sequence>
<dbReference type="Proteomes" id="UP000054466">
    <property type="component" value="Unassembled WGS sequence"/>
</dbReference>
<feature type="compositionally biased region" description="Polar residues" evidence="1">
    <location>
        <begin position="1"/>
        <end position="10"/>
    </location>
</feature>
<evidence type="ECO:0000256" key="1">
    <source>
        <dbReference type="SAM" id="MobiDB-lite"/>
    </source>
</evidence>
<gene>
    <name evidence="2" type="ORF">PV07_00429</name>
</gene>
<feature type="region of interest" description="Disordered" evidence="1">
    <location>
        <begin position="1"/>
        <end position="20"/>
    </location>
</feature>
<dbReference type="VEuPathDB" id="FungiDB:PV07_00429"/>
<protein>
    <submittedName>
        <fullName evidence="2">Uncharacterized protein</fullName>
    </submittedName>
</protein>
<keyword evidence="3" id="KW-1185">Reference proteome</keyword>
<evidence type="ECO:0000313" key="2">
    <source>
        <dbReference type="EMBL" id="KIW33592.1"/>
    </source>
</evidence>